<feature type="region of interest" description="Disordered" evidence="2">
    <location>
        <begin position="178"/>
        <end position="197"/>
    </location>
</feature>
<dbReference type="EMBL" id="LN899822">
    <property type="protein sequence ID" value="CUV59893.1"/>
    <property type="molecule type" value="Genomic_DNA"/>
</dbReference>
<dbReference type="Gene3D" id="1.10.287.110">
    <property type="entry name" value="DnaJ domain"/>
    <property type="match status" value="1"/>
</dbReference>
<dbReference type="InterPro" id="IPR001623">
    <property type="entry name" value="DnaJ_domain"/>
</dbReference>
<organism evidence="6">
    <name type="scientific">Ralstonia solanacearum</name>
    <name type="common">Pseudomonas solanacearum</name>
    <dbReference type="NCBI Taxonomy" id="305"/>
    <lineage>
        <taxon>Bacteria</taxon>
        <taxon>Pseudomonadati</taxon>
        <taxon>Pseudomonadota</taxon>
        <taxon>Betaproteobacteria</taxon>
        <taxon>Burkholderiales</taxon>
        <taxon>Burkholderiaceae</taxon>
        <taxon>Ralstonia</taxon>
        <taxon>Ralstonia solanacearum species complex</taxon>
    </lineage>
</organism>
<dbReference type="EMBL" id="LN899826">
    <property type="protein sequence ID" value="CUV42707.1"/>
    <property type="molecule type" value="Genomic_DNA"/>
</dbReference>
<name>A0A0S4X798_RALSL</name>
<dbReference type="EMBL" id="LN899825">
    <property type="protein sequence ID" value="CUV34180.1"/>
    <property type="molecule type" value="Genomic_DNA"/>
</dbReference>
<keyword evidence="1" id="KW-0175">Coiled coil</keyword>
<dbReference type="AlphaFoldDB" id="A0A0S4X798"/>
<feature type="compositionally biased region" description="Low complexity" evidence="2">
    <location>
        <begin position="183"/>
        <end position="192"/>
    </location>
</feature>
<dbReference type="SUPFAM" id="SSF46565">
    <property type="entry name" value="Chaperone J-domain"/>
    <property type="match status" value="1"/>
</dbReference>
<gene>
    <name evidence="6" type="ORF">RD1301_v1_620038</name>
    <name evidence="3" type="ORF">RUN1744_v1_840165</name>
    <name evidence="4" type="ORF">TD1301_v1_810001</name>
    <name evidence="5" type="ORF">TF3108_v1_1460010</name>
</gene>
<reference evidence="6" key="1">
    <citation type="submission" date="2015-10" db="EMBL/GenBank/DDBJ databases">
        <authorList>
            <person name="Gilbert D.G."/>
        </authorList>
    </citation>
    <scope>NUCLEOTIDE SEQUENCE</scope>
    <source>
        <strain evidence="6">Phyl III-seqv23</strain>
    </source>
</reference>
<evidence type="ECO:0000313" key="5">
    <source>
        <dbReference type="EMBL" id="CUV42707.1"/>
    </source>
</evidence>
<evidence type="ECO:0000313" key="4">
    <source>
        <dbReference type="EMBL" id="CUV34180.1"/>
    </source>
</evidence>
<accession>A0A0S4X798</accession>
<protein>
    <recommendedName>
        <fullName evidence="7">Molecular chaperone DnaJ</fullName>
    </recommendedName>
</protein>
<dbReference type="CDD" id="cd06257">
    <property type="entry name" value="DnaJ"/>
    <property type="match status" value="1"/>
</dbReference>
<proteinExistence type="predicted"/>
<sequence length="388" mass="44927">MAVRVLQKLKDIPMTRATRQSVSIAPTHNKASLSKGQKAFNSLIRQIEKRRNRLRAWESVMPTFQKQYVDELLPLERVWNELQAKMVYRLDDVWDQKGLTKTERRILSELIVDVAGDLIDDNGDAQLKVIYNRHSQSDYDSEAAAELEDMKSALETMLGVELGDDLDMSSPDEVLQRAHARMQEQQAQQTAEDQVREERRVKRKKSARQLAAQARQEAEQAQLGQSIREVYRKLASALHPDREPDQAERARKTALMQRANQAYGKNDLLKLLELQLELEHIDQRTINDISEDRLKHYNKVLKEQLGELDQEILHVEAAFRQSYGIAPFADASPDTALRHLANEITGLRHGIRDLEEDLLMFEDLKKLKGWLKDLKRQRAAMRFDEMPF</sequence>
<evidence type="ECO:0000313" key="3">
    <source>
        <dbReference type="EMBL" id="CUV25238.1"/>
    </source>
</evidence>
<evidence type="ECO:0008006" key="7">
    <source>
        <dbReference type="Google" id="ProtNLM"/>
    </source>
</evidence>
<evidence type="ECO:0000313" key="6">
    <source>
        <dbReference type="EMBL" id="CUV59893.1"/>
    </source>
</evidence>
<dbReference type="EMBL" id="LN899823">
    <property type="protein sequence ID" value="CUV25238.1"/>
    <property type="molecule type" value="Genomic_DNA"/>
</dbReference>
<feature type="coiled-coil region" evidence="1">
    <location>
        <begin position="298"/>
        <end position="357"/>
    </location>
</feature>
<evidence type="ECO:0000256" key="1">
    <source>
        <dbReference type="SAM" id="Coils"/>
    </source>
</evidence>
<evidence type="ECO:0000256" key="2">
    <source>
        <dbReference type="SAM" id="MobiDB-lite"/>
    </source>
</evidence>
<dbReference type="InterPro" id="IPR036869">
    <property type="entry name" value="J_dom_sf"/>
</dbReference>